<dbReference type="InterPro" id="IPR017871">
    <property type="entry name" value="ABC_transporter-like_CS"/>
</dbReference>
<evidence type="ECO:0000256" key="8">
    <source>
        <dbReference type="ARBA" id="ARBA00022967"/>
    </source>
</evidence>
<dbReference type="Gene3D" id="3.40.50.300">
    <property type="entry name" value="P-loop containing nucleotide triphosphate hydrolases"/>
    <property type="match status" value="1"/>
</dbReference>
<dbReference type="Proteomes" id="UP000077469">
    <property type="component" value="Chromosome"/>
</dbReference>
<name>A0A0X1KSK6_9THEM</name>
<evidence type="ECO:0000256" key="3">
    <source>
        <dbReference type="ARBA" id="ARBA00022448"/>
    </source>
</evidence>
<keyword evidence="5" id="KW-0997">Cell inner membrane</keyword>
<dbReference type="SUPFAM" id="SSF52540">
    <property type="entry name" value="P-loop containing nucleoside triphosphate hydrolases"/>
    <property type="match status" value="1"/>
</dbReference>
<proteinExistence type="inferred from homology"/>
<keyword evidence="7" id="KW-0067">ATP-binding</keyword>
<dbReference type="EMBL" id="CP007141">
    <property type="protein sequence ID" value="AJC74180.1"/>
    <property type="molecule type" value="Genomic_DNA"/>
</dbReference>
<reference evidence="11 12" key="1">
    <citation type="submission" date="2014-01" db="EMBL/GenBank/DDBJ databases">
        <title>Genome sequencing of Thermotog hypogea.</title>
        <authorList>
            <person name="Zhang X."/>
            <person name="Alvare G."/>
            <person name="Fristensky B."/>
            <person name="Chen L."/>
            <person name="Suen T."/>
            <person name="Chen Q."/>
            <person name="Ma K."/>
        </authorList>
    </citation>
    <scope>NUCLEOTIDE SEQUENCE [LARGE SCALE GENOMIC DNA]</scope>
    <source>
        <strain evidence="11 12">DSM 11164</strain>
    </source>
</reference>
<dbReference type="KEGG" id="phy:AJ81_08315"/>
<dbReference type="PANTHER" id="PTHR43297:SF14">
    <property type="entry name" value="ATPASE AAA-TYPE CORE DOMAIN-CONTAINING PROTEIN"/>
    <property type="match status" value="1"/>
</dbReference>
<evidence type="ECO:0000256" key="4">
    <source>
        <dbReference type="ARBA" id="ARBA00022475"/>
    </source>
</evidence>
<keyword evidence="8" id="KW-1278">Translocase</keyword>
<evidence type="ECO:0000256" key="5">
    <source>
        <dbReference type="ARBA" id="ARBA00022519"/>
    </source>
</evidence>
<dbReference type="PROSITE" id="PS50893">
    <property type="entry name" value="ABC_TRANSPORTER_2"/>
    <property type="match status" value="1"/>
</dbReference>
<dbReference type="Pfam" id="PF00005">
    <property type="entry name" value="ABC_tran"/>
    <property type="match status" value="1"/>
</dbReference>
<dbReference type="PaxDb" id="1123384-AJ81_08315"/>
<evidence type="ECO:0000256" key="9">
    <source>
        <dbReference type="ARBA" id="ARBA00023136"/>
    </source>
</evidence>
<dbReference type="InterPro" id="IPR003593">
    <property type="entry name" value="AAA+_ATPase"/>
</dbReference>
<keyword evidence="4" id="KW-1003">Cell membrane</keyword>
<comment type="subcellular location">
    <subcellularLocation>
        <location evidence="1">Cell membrane</location>
        <topology evidence="1">Peripheral membrane protein</topology>
    </subcellularLocation>
</comment>
<dbReference type="NCBIfam" id="TIGR01727">
    <property type="entry name" value="oligo_HPY"/>
    <property type="match status" value="1"/>
</dbReference>
<dbReference type="STRING" id="1123384.AJ81_08315"/>
<dbReference type="FunFam" id="3.40.50.300:FF:000016">
    <property type="entry name" value="Oligopeptide ABC transporter ATP-binding component"/>
    <property type="match status" value="1"/>
</dbReference>
<sequence length="319" mass="35889">MSELVKFENYSLTFKTLHGDVRALRNLSFTINSGEIVALVGETGCGKTVTALSIIGLLPENASQTGKIFFKGIEVNHENVKRIRGKEVAIVFQDPTSSLNPLYTVERQLVDVLMSRWDISVNKAREKVDGLLRQVQLFDVDRVRRAYPHELSGGMRQRVMIAMALACEPSLFIADEPTTALDVTVQRQILYLIWELQRTKKFSVLFITHDLGIVAQLADRVVVMYAGNIVEMAPKKELFSNPLHPYTSGLLNCALDPRKKKLPEPIPGSLPSLTEPPSGCIFRERCRRVQNDCGILTPELAEVRPSHFVACHLWREHRG</sequence>
<dbReference type="InterPro" id="IPR050388">
    <property type="entry name" value="ABC_Ni/Peptide_Import"/>
</dbReference>
<evidence type="ECO:0000256" key="1">
    <source>
        <dbReference type="ARBA" id="ARBA00004202"/>
    </source>
</evidence>
<keyword evidence="3" id="KW-0813">Transport</keyword>
<evidence type="ECO:0000313" key="11">
    <source>
        <dbReference type="EMBL" id="AJC74180.1"/>
    </source>
</evidence>
<dbReference type="AlphaFoldDB" id="A0A0X1KSK6"/>
<dbReference type="GO" id="GO:0015833">
    <property type="term" value="P:peptide transport"/>
    <property type="evidence" value="ECO:0007669"/>
    <property type="project" value="InterPro"/>
</dbReference>
<evidence type="ECO:0000256" key="2">
    <source>
        <dbReference type="ARBA" id="ARBA00005417"/>
    </source>
</evidence>
<keyword evidence="6" id="KW-0547">Nucleotide-binding</keyword>
<keyword evidence="12" id="KW-1185">Reference proteome</keyword>
<dbReference type="SMART" id="SM00382">
    <property type="entry name" value="AAA"/>
    <property type="match status" value="1"/>
</dbReference>
<dbReference type="PROSITE" id="PS00211">
    <property type="entry name" value="ABC_TRANSPORTER_1"/>
    <property type="match status" value="1"/>
</dbReference>
<dbReference type="GO" id="GO:0016887">
    <property type="term" value="F:ATP hydrolysis activity"/>
    <property type="evidence" value="ECO:0007669"/>
    <property type="project" value="InterPro"/>
</dbReference>
<accession>A0A0X1KSK6</accession>
<dbReference type="GO" id="GO:0005886">
    <property type="term" value="C:plasma membrane"/>
    <property type="evidence" value="ECO:0007669"/>
    <property type="project" value="UniProtKB-SubCell"/>
</dbReference>
<dbReference type="InterPro" id="IPR027417">
    <property type="entry name" value="P-loop_NTPase"/>
</dbReference>
<dbReference type="GO" id="GO:0005524">
    <property type="term" value="F:ATP binding"/>
    <property type="evidence" value="ECO:0007669"/>
    <property type="project" value="UniProtKB-KW"/>
</dbReference>
<gene>
    <name evidence="11" type="ORF">AJ81_08315</name>
</gene>
<dbReference type="Pfam" id="PF08352">
    <property type="entry name" value="oligo_HPY"/>
    <property type="match status" value="1"/>
</dbReference>
<dbReference type="CDD" id="cd03257">
    <property type="entry name" value="ABC_NikE_OppD_transporters"/>
    <property type="match status" value="1"/>
</dbReference>
<dbReference type="PANTHER" id="PTHR43297">
    <property type="entry name" value="OLIGOPEPTIDE TRANSPORT ATP-BINDING PROTEIN APPD"/>
    <property type="match status" value="1"/>
</dbReference>
<keyword evidence="9" id="KW-0472">Membrane</keyword>
<dbReference type="RefSeq" id="WP_031505076.1">
    <property type="nucleotide sequence ID" value="NC_022795.1"/>
</dbReference>
<dbReference type="PATRIC" id="fig|1123384.7.peg.1667"/>
<evidence type="ECO:0000259" key="10">
    <source>
        <dbReference type="PROSITE" id="PS50893"/>
    </source>
</evidence>
<protein>
    <submittedName>
        <fullName evidence="11">Peptide ABC transporter ATPase</fullName>
    </submittedName>
</protein>
<evidence type="ECO:0000256" key="6">
    <source>
        <dbReference type="ARBA" id="ARBA00022741"/>
    </source>
</evidence>
<feature type="domain" description="ABC transporter" evidence="10">
    <location>
        <begin position="5"/>
        <end position="251"/>
    </location>
</feature>
<dbReference type="OrthoDB" id="9806285at2"/>
<evidence type="ECO:0000256" key="7">
    <source>
        <dbReference type="ARBA" id="ARBA00022840"/>
    </source>
</evidence>
<evidence type="ECO:0000313" key="12">
    <source>
        <dbReference type="Proteomes" id="UP000077469"/>
    </source>
</evidence>
<organism evidence="11 12">
    <name type="scientific">Pseudothermotoga hypogea DSM 11164 = NBRC 106472</name>
    <dbReference type="NCBI Taxonomy" id="1123384"/>
    <lineage>
        <taxon>Bacteria</taxon>
        <taxon>Thermotogati</taxon>
        <taxon>Thermotogota</taxon>
        <taxon>Thermotogae</taxon>
        <taxon>Thermotogales</taxon>
        <taxon>Thermotogaceae</taxon>
        <taxon>Pseudothermotoga</taxon>
    </lineage>
</organism>
<dbReference type="InterPro" id="IPR013563">
    <property type="entry name" value="Oligopep_ABC_C"/>
</dbReference>
<dbReference type="InterPro" id="IPR003439">
    <property type="entry name" value="ABC_transporter-like_ATP-bd"/>
</dbReference>
<comment type="similarity">
    <text evidence="2">Belongs to the ABC transporter superfamily.</text>
</comment>